<keyword evidence="3 6" id="KW-0732">Signal</keyword>
<name>A0AAJ7T0E7_PETMA</name>
<comment type="subcellular location">
    <subcellularLocation>
        <location evidence="1">Secreted</location>
    </subcellularLocation>
</comment>
<accession>A0AAJ7T0E7</accession>
<evidence type="ECO:0000313" key="7">
    <source>
        <dbReference type="Proteomes" id="UP001318040"/>
    </source>
</evidence>
<evidence type="ECO:0000256" key="4">
    <source>
        <dbReference type="ARBA" id="ARBA00033741"/>
    </source>
</evidence>
<evidence type="ECO:0000256" key="3">
    <source>
        <dbReference type="ARBA" id="ARBA00022729"/>
    </source>
</evidence>
<dbReference type="PANTHER" id="PTHR28676">
    <property type="entry name" value="ALK AND LTK LIGAND 2-RELATED"/>
    <property type="match status" value="1"/>
</dbReference>
<evidence type="ECO:0000256" key="6">
    <source>
        <dbReference type="SAM" id="SignalP"/>
    </source>
</evidence>
<dbReference type="KEGG" id="pmrn:116941752"/>
<feature type="chain" id="PRO_5042494917" evidence="6">
    <location>
        <begin position="21"/>
        <end position="188"/>
    </location>
</feature>
<dbReference type="InterPro" id="IPR029364">
    <property type="entry name" value="ALKL1/2"/>
</dbReference>
<comment type="similarity">
    <text evidence="4">Belongs to the ALKAL family.</text>
</comment>
<dbReference type="Pfam" id="PF15129">
    <property type="entry name" value="ALKL1_2"/>
    <property type="match status" value="1"/>
</dbReference>
<dbReference type="GO" id="GO:0070378">
    <property type="term" value="P:positive regulation of ERK5 cascade"/>
    <property type="evidence" value="ECO:0007669"/>
    <property type="project" value="TreeGrafter"/>
</dbReference>
<feature type="region of interest" description="Disordered" evidence="5">
    <location>
        <begin position="51"/>
        <end position="79"/>
    </location>
</feature>
<proteinExistence type="inferred from homology"/>
<dbReference type="AlphaFoldDB" id="A0AAJ7T0E7"/>
<gene>
    <name evidence="8" type="primary">LOC116941752</name>
</gene>
<evidence type="ECO:0000313" key="8">
    <source>
        <dbReference type="RefSeq" id="XP_032809021.1"/>
    </source>
</evidence>
<dbReference type="Proteomes" id="UP001318040">
    <property type="component" value="Chromosome 12"/>
</dbReference>
<dbReference type="GO" id="GO:0005125">
    <property type="term" value="F:cytokine activity"/>
    <property type="evidence" value="ECO:0007669"/>
    <property type="project" value="UniProtKB-ARBA"/>
</dbReference>
<sequence>MGDWQLRFLLLLLARGTVHGAELGQRQQQQRDLAADGRSLLALLLLGRNENTTSSSSSSESDPTGSVTEAETGTVAASADRDVAAVDMTESWLPRAMGVRSEGLRARPHADPPAAELDIRERARPNKESSKDRYISRLTGPLHFPPACIHDYYLVYHKTRECTFREYYKRCARLLIRLANGPLCSSGH</sequence>
<evidence type="ECO:0000256" key="5">
    <source>
        <dbReference type="SAM" id="MobiDB-lite"/>
    </source>
</evidence>
<keyword evidence="7" id="KW-1185">Reference proteome</keyword>
<dbReference type="RefSeq" id="XP_032809021.1">
    <property type="nucleotide sequence ID" value="XM_032953130.1"/>
</dbReference>
<evidence type="ECO:0000256" key="1">
    <source>
        <dbReference type="ARBA" id="ARBA00004613"/>
    </source>
</evidence>
<dbReference type="GO" id="GO:0070374">
    <property type="term" value="P:positive regulation of ERK1 and ERK2 cascade"/>
    <property type="evidence" value="ECO:0007669"/>
    <property type="project" value="TreeGrafter"/>
</dbReference>
<feature type="signal peptide" evidence="6">
    <location>
        <begin position="1"/>
        <end position="20"/>
    </location>
</feature>
<feature type="compositionally biased region" description="Low complexity" evidence="5">
    <location>
        <begin position="51"/>
        <end position="61"/>
    </location>
</feature>
<keyword evidence="2" id="KW-0964">Secreted</keyword>
<evidence type="ECO:0000256" key="2">
    <source>
        <dbReference type="ARBA" id="ARBA00022525"/>
    </source>
</evidence>
<reference evidence="8" key="1">
    <citation type="submission" date="2025-08" db="UniProtKB">
        <authorList>
            <consortium name="RefSeq"/>
        </authorList>
    </citation>
    <scope>IDENTIFICATION</scope>
    <source>
        <tissue evidence="8">Sperm</tissue>
    </source>
</reference>
<feature type="compositionally biased region" description="Basic and acidic residues" evidence="5">
    <location>
        <begin position="117"/>
        <end position="131"/>
    </location>
</feature>
<dbReference type="GO" id="GO:0005576">
    <property type="term" value="C:extracellular region"/>
    <property type="evidence" value="ECO:0007669"/>
    <property type="project" value="UniProtKB-SubCell"/>
</dbReference>
<feature type="region of interest" description="Disordered" evidence="5">
    <location>
        <begin position="103"/>
        <end position="131"/>
    </location>
</feature>
<feature type="compositionally biased region" description="Polar residues" evidence="5">
    <location>
        <begin position="62"/>
        <end position="71"/>
    </location>
</feature>
<dbReference type="GO" id="GO:0030971">
    <property type="term" value="F:receptor tyrosine kinase binding"/>
    <property type="evidence" value="ECO:0007669"/>
    <property type="project" value="InterPro"/>
</dbReference>
<organism evidence="7 8">
    <name type="scientific">Petromyzon marinus</name>
    <name type="common">Sea lamprey</name>
    <dbReference type="NCBI Taxonomy" id="7757"/>
    <lineage>
        <taxon>Eukaryota</taxon>
        <taxon>Metazoa</taxon>
        <taxon>Chordata</taxon>
        <taxon>Craniata</taxon>
        <taxon>Vertebrata</taxon>
        <taxon>Cyclostomata</taxon>
        <taxon>Hyperoartia</taxon>
        <taxon>Petromyzontiformes</taxon>
        <taxon>Petromyzontidae</taxon>
        <taxon>Petromyzon</taxon>
    </lineage>
</organism>
<protein>
    <submittedName>
        <fullName evidence="8">ALK and LTK ligand 2-like</fullName>
    </submittedName>
</protein>
<dbReference type="GO" id="GO:0030298">
    <property type="term" value="F:receptor signaling protein tyrosine kinase activator activity"/>
    <property type="evidence" value="ECO:0007669"/>
    <property type="project" value="InterPro"/>
</dbReference>